<keyword evidence="2" id="KW-1185">Reference proteome</keyword>
<organism evidence="1 2">
    <name type="scientific">Trichonephila clavata</name>
    <name type="common">Joro spider</name>
    <name type="synonym">Nephila clavata</name>
    <dbReference type="NCBI Taxonomy" id="2740835"/>
    <lineage>
        <taxon>Eukaryota</taxon>
        <taxon>Metazoa</taxon>
        <taxon>Ecdysozoa</taxon>
        <taxon>Arthropoda</taxon>
        <taxon>Chelicerata</taxon>
        <taxon>Arachnida</taxon>
        <taxon>Araneae</taxon>
        <taxon>Araneomorphae</taxon>
        <taxon>Entelegynae</taxon>
        <taxon>Araneoidea</taxon>
        <taxon>Nephilidae</taxon>
        <taxon>Trichonephila</taxon>
    </lineage>
</organism>
<sequence length="109" mass="12944">MNISNSFKYTKPYAILLLHLRHSTSNHMHICSAKESKIRKQRYLNKTFHDRRLIEKFELQWFDKSTFSKGSRSKTHHLVFIRIILKDPIEKACGDIVTRIKTVRTSLQS</sequence>
<evidence type="ECO:0000313" key="2">
    <source>
        <dbReference type="Proteomes" id="UP000887116"/>
    </source>
</evidence>
<dbReference type="Proteomes" id="UP000887116">
    <property type="component" value="Unassembled WGS sequence"/>
</dbReference>
<dbReference type="AlphaFoldDB" id="A0A8X6K6T7"/>
<gene>
    <name evidence="1" type="ORF">TNCT_81791</name>
</gene>
<reference evidence="1" key="1">
    <citation type="submission" date="2020-07" db="EMBL/GenBank/DDBJ databases">
        <title>Multicomponent nature underlies the extraordinary mechanical properties of spider dragline silk.</title>
        <authorList>
            <person name="Kono N."/>
            <person name="Nakamura H."/>
            <person name="Mori M."/>
            <person name="Yoshida Y."/>
            <person name="Ohtoshi R."/>
            <person name="Malay A.D."/>
            <person name="Moran D.A.P."/>
            <person name="Tomita M."/>
            <person name="Numata K."/>
            <person name="Arakawa K."/>
        </authorList>
    </citation>
    <scope>NUCLEOTIDE SEQUENCE</scope>
</reference>
<protein>
    <submittedName>
        <fullName evidence="1">Uncharacterized protein</fullName>
    </submittedName>
</protein>
<name>A0A8X6K6T7_TRICU</name>
<dbReference type="OrthoDB" id="6440942at2759"/>
<comment type="caution">
    <text evidence="1">The sequence shown here is derived from an EMBL/GenBank/DDBJ whole genome shotgun (WGS) entry which is preliminary data.</text>
</comment>
<dbReference type="EMBL" id="BMAO01030283">
    <property type="protein sequence ID" value="GFQ66950.1"/>
    <property type="molecule type" value="Genomic_DNA"/>
</dbReference>
<proteinExistence type="predicted"/>
<accession>A0A8X6K6T7</accession>
<evidence type="ECO:0000313" key="1">
    <source>
        <dbReference type="EMBL" id="GFQ66950.1"/>
    </source>
</evidence>